<sequence>MIDKLEKLREERLHNHTEDVVLEKIEELLQEDNFKQICTCEQCLLDIASHALNQLPAKYTTSSKGEVMTRLDEFEEQPQVDFELKVIQAIKIVAKNPNH</sequence>
<dbReference type="KEGG" id="hhl:Halha_1080"/>
<gene>
    <name evidence="1" type="ordered locus">Halha_1080</name>
</gene>
<dbReference type="RefSeq" id="WP_015326760.1">
    <property type="nucleotide sequence ID" value="NC_019978.1"/>
</dbReference>
<dbReference type="STRING" id="748449.Halha_1080"/>
<organism evidence="1 2">
    <name type="scientific">Halobacteroides halobius (strain ATCC 35273 / DSM 5150 / MD-1)</name>
    <dbReference type="NCBI Taxonomy" id="748449"/>
    <lineage>
        <taxon>Bacteria</taxon>
        <taxon>Bacillati</taxon>
        <taxon>Bacillota</taxon>
        <taxon>Clostridia</taxon>
        <taxon>Halanaerobiales</taxon>
        <taxon>Halobacteroidaceae</taxon>
        <taxon>Halobacteroides</taxon>
    </lineage>
</organism>
<reference evidence="2" key="1">
    <citation type="submission" date="2012-02" db="EMBL/GenBank/DDBJ databases">
        <title>The complete genome of Halobacteroides halobius DSM 5150.</title>
        <authorList>
            <person name="Lucas S."/>
            <person name="Copeland A."/>
            <person name="Lapidus A."/>
            <person name="Glavina del Rio T."/>
            <person name="Dalin E."/>
            <person name="Tice H."/>
            <person name="Bruce D."/>
            <person name="Goodwin L."/>
            <person name="Pitluck S."/>
            <person name="Peters L."/>
            <person name="Mikhailova N."/>
            <person name="Gu W."/>
            <person name="Kyrpides N."/>
            <person name="Mavromatis K."/>
            <person name="Ivanova N."/>
            <person name="Brettin T."/>
            <person name="Detter J.C."/>
            <person name="Han C."/>
            <person name="Larimer F."/>
            <person name="Land M."/>
            <person name="Hauser L."/>
            <person name="Markowitz V."/>
            <person name="Cheng J.-F."/>
            <person name="Hugenholtz P."/>
            <person name="Woyke T."/>
            <person name="Wu D."/>
            <person name="Tindall B."/>
            <person name="Pomrenke H."/>
            <person name="Brambilla E."/>
            <person name="Klenk H.-P."/>
            <person name="Eisen J.A."/>
        </authorList>
    </citation>
    <scope>NUCLEOTIDE SEQUENCE [LARGE SCALE GENOMIC DNA]</scope>
    <source>
        <strain evidence="2">ATCC 35273 / DSM 5150 / MD-1</strain>
    </source>
</reference>
<evidence type="ECO:0000313" key="2">
    <source>
        <dbReference type="Proteomes" id="UP000010880"/>
    </source>
</evidence>
<evidence type="ECO:0000313" key="1">
    <source>
        <dbReference type="EMBL" id="AGB41035.1"/>
    </source>
</evidence>
<dbReference type="OrthoDB" id="5616024at2"/>
<protein>
    <submittedName>
        <fullName evidence="1">Late competence development protein ComFB</fullName>
    </submittedName>
</protein>
<dbReference type="EMBL" id="CP003359">
    <property type="protein sequence ID" value="AGB41035.1"/>
    <property type="molecule type" value="Genomic_DNA"/>
</dbReference>
<proteinExistence type="predicted"/>
<dbReference type="AlphaFoldDB" id="L0K911"/>
<dbReference type="Pfam" id="PF10719">
    <property type="entry name" value="ComFB"/>
    <property type="match status" value="1"/>
</dbReference>
<dbReference type="HOGENOM" id="CLU_170941_0_0_9"/>
<dbReference type="eggNOG" id="ENOG5030WR4">
    <property type="taxonomic scope" value="Bacteria"/>
</dbReference>
<keyword evidence="2" id="KW-1185">Reference proteome</keyword>
<dbReference type="Proteomes" id="UP000010880">
    <property type="component" value="Chromosome"/>
</dbReference>
<accession>L0K911</accession>
<dbReference type="InterPro" id="IPR019657">
    <property type="entry name" value="ComFB"/>
</dbReference>
<name>L0K911_HALHC</name>